<dbReference type="Proteomes" id="UP000217790">
    <property type="component" value="Unassembled WGS sequence"/>
</dbReference>
<evidence type="ECO:0000313" key="2">
    <source>
        <dbReference type="EMBL" id="PBK96919.1"/>
    </source>
</evidence>
<evidence type="ECO:0000256" key="1">
    <source>
        <dbReference type="SAM" id="MobiDB-lite"/>
    </source>
</evidence>
<dbReference type="STRING" id="47427.A0A2H3DNV8"/>
<sequence>EEHAIPKILVVAGSQTHPGGGPSHTLLETGQTDDALPVTPDASWGAPRTATGKGGFWDDASENLDLPYPGEVKKSISGTWSGLKSWFK</sequence>
<gene>
    <name evidence="2" type="ORF">ARMGADRAFT_923289</name>
</gene>
<feature type="region of interest" description="Disordered" evidence="1">
    <location>
        <begin position="13"/>
        <end position="57"/>
    </location>
</feature>
<dbReference type="AlphaFoldDB" id="A0A2H3DNV8"/>
<keyword evidence="3" id="KW-1185">Reference proteome</keyword>
<organism evidence="2 3">
    <name type="scientific">Armillaria gallica</name>
    <name type="common">Bulbous honey fungus</name>
    <name type="synonym">Armillaria bulbosa</name>
    <dbReference type="NCBI Taxonomy" id="47427"/>
    <lineage>
        <taxon>Eukaryota</taxon>
        <taxon>Fungi</taxon>
        <taxon>Dikarya</taxon>
        <taxon>Basidiomycota</taxon>
        <taxon>Agaricomycotina</taxon>
        <taxon>Agaricomycetes</taxon>
        <taxon>Agaricomycetidae</taxon>
        <taxon>Agaricales</taxon>
        <taxon>Marasmiineae</taxon>
        <taxon>Physalacriaceae</taxon>
        <taxon>Armillaria</taxon>
    </lineage>
</organism>
<dbReference type="OMA" id="DMKKSLW"/>
<accession>A0A2H3DNV8</accession>
<protein>
    <submittedName>
        <fullName evidence="2">Uncharacterized protein</fullName>
    </submittedName>
</protein>
<reference evidence="3" key="1">
    <citation type="journal article" date="2017" name="Nat. Ecol. Evol.">
        <title>Genome expansion and lineage-specific genetic innovations in the forest pathogenic fungi Armillaria.</title>
        <authorList>
            <person name="Sipos G."/>
            <person name="Prasanna A.N."/>
            <person name="Walter M.C."/>
            <person name="O'Connor E."/>
            <person name="Balint B."/>
            <person name="Krizsan K."/>
            <person name="Kiss B."/>
            <person name="Hess J."/>
            <person name="Varga T."/>
            <person name="Slot J."/>
            <person name="Riley R."/>
            <person name="Boka B."/>
            <person name="Rigling D."/>
            <person name="Barry K."/>
            <person name="Lee J."/>
            <person name="Mihaltcheva S."/>
            <person name="LaButti K."/>
            <person name="Lipzen A."/>
            <person name="Waldron R."/>
            <person name="Moloney N.M."/>
            <person name="Sperisen C."/>
            <person name="Kredics L."/>
            <person name="Vagvoelgyi C."/>
            <person name="Patrignani A."/>
            <person name="Fitzpatrick D."/>
            <person name="Nagy I."/>
            <person name="Doyle S."/>
            <person name="Anderson J.B."/>
            <person name="Grigoriev I.V."/>
            <person name="Gueldener U."/>
            <person name="Muensterkoetter M."/>
            <person name="Nagy L.G."/>
        </authorList>
    </citation>
    <scope>NUCLEOTIDE SEQUENCE [LARGE SCALE GENOMIC DNA]</scope>
    <source>
        <strain evidence="3">Ar21-2</strain>
    </source>
</reference>
<dbReference type="InParanoid" id="A0A2H3DNV8"/>
<feature type="non-terminal residue" evidence="2">
    <location>
        <position position="1"/>
    </location>
</feature>
<dbReference type="EMBL" id="KZ293650">
    <property type="protein sequence ID" value="PBK96919.1"/>
    <property type="molecule type" value="Genomic_DNA"/>
</dbReference>
<name>A0A2H3DNV8_ARMGA</name>
<evidence type="ECO:0000313" key="3">
    <source>
        <dbReference type="Proteomes" id="UP000217790"/>
    </source>
</evidence>
<dbReference type="OrthoDB" id="445357at2759"/>
<proteinExistence type="predicted"/>